<dbReference type="PROSITE" id="PS00715">
    <property type="entry name" value="SIGMA70_1"/>
    <property type="match status" value="1"/>
</dbReference>
<feature type="domain" description="RNA polymerase sigma-70" evidence="5">
    <location>
        <begin position="54"/>
        <end position="67"/>
    </location>
</feature>
<dbReference type="PRINTS" id="PR00046">
    <property type="entry name" value="SIGMA70FCT"/>
</dbReference>
<dbReference type="NCBIfam" id="TIGR02937">
    <property type="entry name" value="sigma70-ECF"/>
    <property type="match status" value="1"/>
</dbReference>
<reference evidence="6" key="1">
    <citation type="submission" date="2020-05" db="EMBL/GenBank/DDBJ databases">
        <authorList>
            <person name="Chiriac C."/>
            <person name="Salcher M."/>
            <person name="Ghai R."/>
            <person name="Kavagutti S V."/>
        </authorList>
    </citation>
    <scope>NUCLEOTIDE SEQUENCE</scope>
</reference>
<dbReference type="InterPro" id="IPR007630">
    <property type="entry name" value="RNA_pol_sigma70_r4"/>
</dbReference>
<evidence type="ECO:0000313" key="6">
    <source>
        <dbReference type="EMBL" id="CAB4689547.1"/>
    </source>
</evidence>
<evidence type="ECO:0000256" key="1">
    <source>
        <dbReference type="ARBA" id="ARBA00023015"/>
    </source>
</evidence>
<dbReference type="GO" id="GO:0003677">
    <property type="term" value="F:DNA binding"/>
    <property type="evidence" value="ECO:0007669"/>
    <property type="project" value="UniProtKB-KW"/>
</dbReference>
<keyword evidence="3" id="KW-0238">DNA-binding</keyword>
<dbReference type="NCBIfam" id="TIGR02980">
    <property type="entry name" value="SigBFG"/>
    <property type="match status" value="1"/>
</dbReference>
<dbReference type="Pfam" id="PF04542">
    <property type="entry name" value="Sigma70_r2"/>
    <property type="match status" value="1"/>
</dbReference>
<dbReference type="GO" id="GO:0016987">
    <property type="term" value="F:sigma factor activity"/>
    <property type="evidence" value="ECO:0007669"/>
    <property type="project" value="UniProtKB-KW"/>
</dbReference>
<dbReference type="SUPFAM" id="SSF88946">
    <property type="entry name" value="Sigma2 domain of RNA polymerase sigma factors"/>
    <property type="match status" value="1"/>
</dbReference>
<dbReference type="Pfam" id="PF04539">
    <property type="entry name" value="Sigma70_r3"/>
    <property type="match status" value="1"/>
</dbReference>
<proteinExistence type="predicted"/>
<evidence type="ECO:0000256" key="3">
    <source>
        <dbReference type="ARBA" id="ARBA00023125"/>
    </source>
</evidence>
<dbReference type="InterPro" id="IPR013324">
    <property type="entry name" value="RNA_pol_sigma_r3/r4-like"/>
</dbReference>
<evidence type="ECO:0000259" key="5">
    <source>
        <dbReference type="PROSITE" id="PS00715"/>
    </source>
</evidence>
<dbReference type="Gene3D" id="1.20.120.1810">
    <property type="match status" value="1"/>
</dbReference>
<dbReference type="GO" id="GO:0006352">
    <property type="term" value="P:DNA-templated transcription initiation"/>
    <property type="evidence" value="ECO:0007669"/>
    <property type="project" value="InterPro"/>
</dbReference>
<dbReference type="EMBL" id="CAEZXP010000001">
    <property type="protein sequence ID" value="CAB4689547.1"/>
    <property type="molecule type" value="Genomic_DNA"/>
</dbReference>
<sequence>MERFKAIAPNTSPTRLEVQEWQNSTARDRLIEGYLPLVRAVAGRYGRRGDQHDDVIQVGTIGLIKAVDRFDPERGVELRVYAMTMIVGEIQRHFRDRGWAVHVPRSLKELNGKLLKFDDELTGSLGRSPTIGELASAAGVHQEQAIEALEAGRAYATISLSSPFGSDPYTVLGDTVADTLAPFGVADDHDLISRGLDSLGERERRIILLRFFEELTQAQIAVRMGISQMQVSRLISRSLEKIRLLPERPAELAA</sequence>
<evidence type="ECO:0000256" key="2">
    <source>
        <dbReference type="ARBA" id="ARBA00023082"/>
    </source>
</evidence>
<organism evidence="6">
    <name type="scientific">freshwater metagenome</name>
    <dbReference type="NCBI Taxonomy" id="449393"/>
    <lineage>
        <taxon>unclassified sequences</taxon>
        <taxon>metagenomes</taxon>
        <taxon>ecological metagenomes</taxon>
    </lineage>
</organism>
<protein>
    <submittedName>
        <fullName evidence="6">Unannotated protein</fullName>
    </submittedName>
</protein>
<accession>A0A6J6NSX0</accession>
<dbReference type="Gene3D" id="1.10.10.10">
    <property type="entry name" value="Winged helix-like DNA-binding domain superfamily/Winged helix DNA-binding domain"/>
    <property type="match status" value="2"/>
</dbReference>
<keyword evidence="2" id="KW-0731">Sigma factor</keyword>
<dbReference type="SUPFAM" id="SSF88659">
    <property type="entry name" value="Sigma3 and sigma4 domains of RNA polymerase sigma factors"/>
    <property type="match status" value="2"/>
</dbReference>
<keyword evidence="4" id="KW-0804">Transcription</keyword>
<dbReference type="InterPro" id="IPR013325">
    <property type="entry name" value="RNA_pol_sigma_r2"/>
</dbReference>
<dbReference type="InterPro" id="IPR007624">
    <property type="entry name" value="RNA_pol_sigma70_r3"/>
</dbReference>
<gene>
    <name evidence="6" type="ORF">UFOPK2399_00604</name>
</gene>
<dbReference type="InterPro" id="IPR014284">
    <property type="entry name" value="RNA_pol_sigma-70_dom"/>
</dbReference>
<dbReference type="InterPro" id="IPR014322">
    <property type="entry name" value="RNA_pol_sigma-B/F/G"/>
</dbReference>
<dbReference type="PANTHER" id="PTHR30385">
    <property type="entry name" value="SIGMA FACTOR F FLAGELLAR"/>
    <property type="match status" value="1"/>
</dbReference>
<name>A0A6J6NSX0_9ZZZZ</name>
<dbReference type="AlphaFoldDB" id="A0A6J6NSX0"/>
<dbReference type="InterPro" id="IPR007627">
    <property type="entry name" value="RNA_pol_sigma70_r2"/>
</dbReference>
<dbReference type="InterPro" id="IPR000943">
    <property type="entry name" value="RNA_pol_sigma70"/>
</dbReference>
<dbReference type="Pfam" id="PF04545">
    <property type="entry name" value="Sigma70_r4"/>
    <property type="match status" value="1"/>
</dbReference>
<dbReference type="InterPro" id="IPR036388">
    <property type="entry name" value="WH-like_DNA-bd_sf"/>
</dbReference>
<dbReference type="CDD" id="cd06171">
    <property type="entry name" value="Sigma70_r4"/>
    <property type="match status" value="1"/>
</dbReference>
<evidence type="ECO:0000256" key="4">
    <source>
        <dbReference type="ARBA" id="ARBA00023163"/>
    </source>
</evidence>
<keyword evidence="1" id="KW-0805">Transcription regulation</keyword>
<dbReference type="PANTHER" id="PTHR30385:SF4">
    <property type="entry name" value="RNA POLYMERASE SIGMA-E FACTOR"/>
    <property type="match status" value="1"/>
</dbReference>